<reference evidence="1" key="2">
    <citation type="journal article" date="2015" name="Fish Shellfish Immunol.">
        <title>Early steps in the European eel (Anguilla anguilla)-Vibrio vulnificus interaction in the gills: Role of the RtxA13 toxin.</title>
        <authorList>
            <person name="Callol A."/>
            <person name="Pajuelo D."/>
            <person name="Ebbesson L."/>
            <person name="Teles M."/>
            <person name="MacKenzie S."/>
            <person name="Amaro C."/>
        </authorList>
    </citation>
    <scope>NUCLEOTIDE SEQUENCE</scope>
</reference>
<dbReference type="AlphaFoldDB" id="A0A0E9WGJ8"/>
<organism evidence="1">
    <name type="scientific">Anguilla anguilla</name>
    <name type="common">European freshwater eel</name>
    <name type="synonym">Muraena anguilla</name>
    <dbReference type="NCBI Taxonomy" id="7936"/>
    <lineage>
        <taxon>Eukaryota</taxon>
        <taxon>Metazoa</taxon>
        <taxon>Chordata</taxon>
        <taxon>Craniata</taxon>
        <taxon>Vertebrata</taxon>
        <taxon>Euteleostomi</taxon>
        <taxon>Actinopterygii</taxon>
        <taxon>Neopterygii</taxon>
        <taxon>Teleostei</taxon>
        <taxon>Anguilliformes</taxon>
        <taxon>Anguillidae</taxon>
        <taxon>Anguilla</taxon>
    </lineage>
</organism>
<proteinExistence type="predicted"/>
<sequence>MEPLPTKSAVFLWNRLSSPVYPNNSYFLWQLMRGKHVNIL</sequence>
<protein>
    <submittedName>
        <fullName evidence="1">Uncharacterized protein</fullName>
    </submittedName>
</protein>
<accession>A0A0E9WGJ8</accession>
<evidence type="ECO:0000313" key="1">
    <source>
        <dbReference type="EMBL" id="JAH89477.1"/>
    </source>
</evidence>
<reference evidence="1" key="1">
    <citation type="submission" date="2014-11" db="EMBL/GenBank/DDBJ databases">
        <authorList>
            <person name="Amaro Gonzalez C."/>
        </authorList>
    </citation>
    <scope>NUCLEOTIDE SEQUENCE</scope>
</reference>
<dbReference type="EMBL" id="GBXM01019100">
    <property type="protein sequence ID" value="JAH89477.1"/>
    <property type="molecule type" value="Transcribed_RNA"/>
</dbReference>
<name>A0A0E9WGJ8_ANGAN</name>